<evidence type="ECO:0000313" key="4">
    <source>
        <dbReference type="EMBL" id="SDB25503.1"/>
    </source>
</evidence>
<keyword evidence="3" id="KW-0963">Cytoplasm</keyword>
<keyword evidence="5" id="KW-1185">Reference proteome</keyword>
<dbReference type="STRING" id="665467.SAMN02982931_01988"/>
<dbReference type="InterPro" id="IPR002669">
    <property type="entry name" value="UreD"/>
</dbReference>
<dbReference type="GO" id="GO:0005737">
    <property type="term" value="C:cytoplasm"/>
    <property type="evidence" value="ECO:0007669"/>
    <property type="project" value="UniProtKB-SubCell"/>
</dbReference>
<evidence type="ECO:0000256" key="1">
    <source>
        <dbReference type="ARBA" id="ARBA00007177"/>
    </source>
</evidence>
<dbReference type="GO" id="GO:0016151">
    <property type="term" value="F:nickel cation binding"/>
    <property type="evidence" value="ECO:0007669"/>
    <property type="project" value="UniProtKB-UniRule"/>
</dbReference>
<accession>A0A1G6BXZ8</accession>
<evidence type="ECO:0000313" key="5">
    <source>
        <dbReference type="Proteomes" id="UP000199071"/>
    </source>
</evidence>
<dbReference type="AlphaFoldDB" id="A0A1G6BXZ8"/>
<comment type="subunit">
    <text evidence="3">UreD, UreF and UreG form a complex that acts as a GTP-hydrolysis-dependent molecular chaperone, activating the urease apoprotein by helping to assemble the nickel containing metallocenter of UreC. The UreE protein probably delivers the nickel.</text>
</comment>
<name>A0A1G6BXZ8_9HYPH</name>
<proteinExistence type="inferred from homology"/>
<dbReference type="Pfam" id="PF01774">
    <property type="entry name" value="UreD"/>
    <property type="match status" value="1"/>
</dbReference>
<reference evidence="4 5" key="1">
    <citation type="submission" date="2016-10" db="EMBL/GenBank/DDBJ databases">
        <authorList>
            <person name="de Groot N.N."/>
        </authorList>
    </citation>
    <scope>NUCLEOTIDE SEQUENCE [LARGE SCALE GENOMIC DNA]</scope>
    <source>
        <strain evidence="4 5">ATCC 35022</strain>
    </source>
</reference>
<dbReference type="OrthoDB" id="9798842at2"/>
<keyword evidence="3" id="KW-0996">Nickel insertion</keyword>
<comment type="subcellular location">
    <subcellularLocation>
        <location evidence="3">Cytoplasm</location>
    </subcellularLocation>
</comment>
<dbReference type="EMBL" id="FMXQ01000003">
    <property type="protein sequence ID" value="SDB25503.1"/>
    <property type="molecule type" value="Genomic_DNA"/>
</dbReference>
<organism evidence="4 5">
    <name type="scientific">Bauldia litoralis</name>
    <dbReference type="NCBI Taxonomy" id="665467"/>
    <lineage>
        <taxon>Bacteria</taxon>
        <taxon>Pseudomonadati</taxon>
        <taxon>Pseudomonadota</taxon>
        <taxon>Alphaproteobacteria</taxon>
        <taxon>Hyphomicrobiales</taxon>
        <taxon>Kaistiaceae</taxon>
        <taxon>Bauldia</taxon>
    </lineage>
</organism>
<dbReference type="HAMAP" id="MF_01384">
    <property type="entry name" value="UreD"/>
    <property type="match status" value="1"/>
</dbReference>
<comment type="similarity">
    <text evidence="1 3">Belongs to the UreD family.</text>
</comment>
<evidence type="ECO:0000256" key="3">
    <source>
        <dbReference type="HAMAP-Rule" id="MF_01384"/>
    </source>
</evidence>
<gene>
    <name evidence="3" type="primary">ureD</name>
    <name evidence="4" type="ORF">SAMN02982931_01988</name>
</gene>
<sequence>MIVAPPVAIAEAPSLPIASLRLQRARGEARVTVRRERGGNRLDQLRQSGSAKVRLPRIADTAPLEAILLNTAGGVTGGDRLNYAVSVGAAAAAVVSSQAAERAYRSSGGVARIDTRLEVGAGGRLEWLPQETILYERSALHRRLEADVAGSATLLAAEAVLLGRAAMGERLHDIVFDDIWRIRRDGVLVFAEGTRLDGDAVAGMAGKATGGGAGAFATVVMVSPDAAARLDAAREILAEGGCEAGASAWNGLLVARILAPGGQALRTSLTRLLEMLRDAAMPRVWNC</sequence>
<protein>
    <recommendedName>
        <fullName evidence="3">Urease accessory protein UreD</fullName>
    </recommendedName>
</protein>
<keyword evidence="2 3" id="KW-0143">Chaperone</keyword>
<evidence type="ECO:0000256" key="2">
    <source>
        <dbReference type="ARBA" id="ARBA00023186"/>
    </source>
</evidence>
<comment type="function">
    <text evidence="3">Required for maturation of urease via the functional incorporation of the urease nickel metallocenter.</text>
</comment>
<dbReference type="PANTHER" id="PTHR33643">
    <property type="entry name" value="UREASE ACCESSORY PROTEIN D"/>
    <property type="match status" value="1"/>
</dbReference>
<dbReference type="Proteomes" id="UP000199071">
    <property type="component" value="Unassembled WGS sequence"/>
</dbReference>
<dbReference type="PANTHER" id="PTHR33643:SF1">
    <property type="entry name" value="UREASE ACCESSORY PROTEIN D"/>
    <property type="match status" value="1"/>
</dbReference>